<dbReference type="Proteomes" id="UP000289411">
    <property type="component" value="Unassembled WGS sequence"/>
</dbReference>
<organism evidence="2 3">
    <name type="scientific">Lichenibacterium ramalinae</name>
    <dbReference type="NCBI Taxonomy" id="2316527"/>
    <lineage>
        <taxon>Bacteria</taxon>
        <taxon>Pseudomonadati</taxon>
        <taxon>Pseudomonadota</taxon>
        <taxon>Alphaproteobacteria</taxon>
        <taxon>Hyphomicrobiales</taxon>
        <taxon>Lichenihabitantaceae</taxon>
        <taxon>Lichenibacterium</taxon>
    </lineage>
</organism>
<gene>
    <name evidence="2" type="ORF">D3272_00280</name>
</gene>
<feature type="domain" description="DUF305" evidence="1">
    <location>
        <begin position="44"/>
        <end position="129"/>
    </location>
</feature>
<dbReference type="InterPro" id="IPR012347">
    <property type="entry name" value="Ferritin-like"/>
</dbReference>
<dbReference type="EMBL" id="QYBC01000001">
    <property type="protein sequence ID" value="RYB07608.1"/>
    <property type="molecule type" value="Genomic_DNA"/>
</dbReference>
<proteinExistence type="predicted"/>
<sequence>MTQLPHTRDPGPLVLAAFVVILAGSGAARAAEPMKMDHATMAPAAAAPGGDHAADKAYAAANDAMMTGMDVKPTGDPDRDFAAMMLPHHQGAVEMAKVEVQYGHDPMLRKLAADIIKAQAIEIAQMQGWQKRHAR</sequence>
<comment type="caution">
    <text evidence="2">The sequence shown here is derived from an EMBL/GenBank/DDBJ whole genome shotgun (WGS) entry which is preliminary data.</text>
</comment>
<protein>
    <submittedName>
        <fullName evidence="2">DUF305 domain-containing protein</fullName>
    </submittedName>
</protein>
<accession>A0A4Q2RGL7</accession>
<evidence type="ECO:0000313" key="3">
    <source>
        <dbReference type="Proteomes" id="UP000289411"/>
    </source>
</evidence>
<reference evidence="2 3" key="2">
    <citation type="submission" date="2019-02" db="EMBL/GenBank/DDBJ databases">
        <title>'Lichenibacterium ramalinii' gen. nov. sp. nov., 'Lichenibacterium minor' gen. nov. sp. nov.</title>
        <authorList>
            <person name="Pankratov T."/>
        </authorList>
    </citation>
    <scope>NUCLEOTIDE SEQUENCE [LARGE SCALE GENOMIC DNA]</scope>
    <source>
        <strain evidence="2 3">RmlP001</strain>
    </source>
</reference>
<dbReference type="OrthoDB" id="517560at2"/>
<dbReference type="AlphaFoldDB" id="A0A4Q2RGL7"/>
<dbReference type="InterPro" id="IPR005183">
    <property type="entry name" value="DUF305_CopM-like"/>
</dbReference>
<dbReference type="PANTHER" id="PTHR36933:SF1">
    <property type="entry name" value="SLL0788 PROTEIN"/>
    <property type="match status" value="1"/>
</dbReference>
<evidence type="ECO:0000259" key="1">
    <source>
        <dbReference type="Pfam" id="PF03713"/>
    </source>
</evidence>
<dbReference type="Pfam" id="PF03713">
    <property type="entry name" value="DUF305"/>
    <property type="match status" value="1"/>
</dbReference>
<dbReference type="RefSeq" id="WP_129217076.1">
    <property type="nucleotide sequence ID" value="NZ_QYBC01000001.1"/>
</dbReference>
<reference evidence="2 3" key="1">
    <citation type="submission" date="2018-09" db="EMBL/GenBank/DDBJ databases">
        <authorList>
            <person name="Grouzdev D.S."/>
            <person name="Krutkina M.S."/>
        </authorList>
    </citation>
    <scope>NUCLEOTIDE SEQUENCE [LARGE SCALE GENOMIC DNA]</scope>
    <source>
        <strain evidence="2 3">RmlP001</strain>
    </source>
</reference>
<name>A0A4Q2RGL7_9HYPH</name>
<dbReference type="Gene3D" id="1.20.1260.10">
    <property type="match status" value="1"/>
</dbReference>
<keyword evidence="3" id="KW-1185">Reference proteome</keyword>
<evidence type="ECO:0000313" key="2">
    <source>
        <dbReference type="EMBL" id="RYB07608.1"/>
    </source>
</evidence>
<dbReference type="PANTHER" id="PTHR36933">
    <property type="entry name" value="SLL0788 PROTEIN"/>
    <property type="match status" value="1"/>
</dbReference>